<name>A0A0C1ZML8_9VIBR</name>
<protein>
    <recommendedName>
        <fullName evidence="3">HNH endonuclease</fullName>
    </recommendedName>
</protein>
<dbReference type="EMBL" id="JPRD01000008">
    <property type="protein sequence ID" value="KIF54291.1"/>
    <property type="molecule type" value="Genomic_DNA"/>
</dbReference>
<sequence>MAQKECIFCGNQGGMSKEHLWPNWLNKLTEKDADAKYQEGAAYGLGNTVDNKFKMNVRSGDVMTKKYRVVCRTCNGGWMSSIEESVKPILLEAFGDCDKFLTNNDLKELVTWLVMKNIVAEQTDNESVVTSKEECHLFERNRGFPKHYRVYAARHSLDTTALYSRETAFLKTHPDAPNELDGLHRNTQVTTLVIGKVVFFIICCKEPSLNICHDFKLNRLTRLYPERPKKTGKKFKHLKILSEQQFVSVAKALSLYIESERVEIVRKST</sequence>
<evidence type="ECO:0000313" key="1">
    <source>
        <dbReference type="EMBL" id="KIF54291.1"/>
    </source>
</evidence>
<accession>A0A0C1ZML8</accession>
<reference evidence="1 2" key="1">
    <citation type="submission" date="2014-07" db="EMBL/GenBank/DDBJ databases">
        <title>Unique and conserved regions in Vibrio harveyi and related species in comparison with the shrimp pathogen Vibrio harveyi CAIM 1792.</title>
        <authorList>
            <person name="Espinoza-Valles I."/>
            <person name="Vora G."/>
            <person name="Leekitcharoenphon P."/>
            <person name="Ussery D."/>
            <person name="Hoj L."/>
            <person name="Gomez-Gil B."/>
        </authorList>
    </citation>
    <scope>NUCLEOTIDE SEQUENCE [LARGE SCALE GENOMIC DNA]</scope>
    <source>
        <strain evidence="2">CAIM 1854 / LMG 25443</strain>
    </source>
</reference>
<evidence type="ECO:0000313" key="2">
    <source>
        <dbReference type="Proteomes" id="UP000031586"/>
    </source>
</evidence>
<gene>
    <name evidence="1" type="ORF">H735_04390</name>
</gene>
<dbReference type="RefSeq" id="WP_020197476.1">
    <property type="nucleotide sequence ID" value="NZ_BAOH01000121.1"/>
</dbReference>
<dbReference type="PATRIC" id="fig|1229493.5.peg.5803"/>
<organism evidence="1 2">
    <name type="scientific">Vibrio owensii CAIM 1854 = LMG 25443</name>
    <dbReference type="NCBI Taxonomy" id="1229493"/>
    <lineage>
        <taxon>Bacteria</taxon>
        <taxon>Pseudomonadati</taxon>
        <taxon>Pseudomonadota</taxon>
        <taxon>Gammaproteobacteria</taxon>
        <taxon>Vibrionales</taxon>
        <taxon>Vibrionaceae</taxon>
        <taxon>Vibrio</taxon>
    </lineage>
</organism>
<dbReference type="AlphaFoldDB" id="A0A0C1ZML8"/>
<dbReference type="Proteomes" id="UP000031586">
    <property type="component" value="Unassembled WGS sequence"/>
</dbReference>
<proteinExistence type="predicted"/>
<evidence type="ECO:0008006" key="3">
    <source>
        <dbReference type="Google" id="ProtNLM"/>
    </source>
</evidence>
<comment type="caution">
    <text evidence="1">The sequence shown here is derived from an EMBL/GenBank/DDBJ whole genome shotgun (WGS) entry which is preliminary data.</text>
</comment>